<dbReference type="EMBL" id="KP795591">
    <property type="protein sequence ID" value="AKN38532.1"/>
    <property type="molecule type" value="Genomic_DNA"/>
</dbReference>
<proteinExistence type="predicted"/>
<accession>A0A0H3ZVF3</accession>
<evidence type="ECO:0000313" key="1">
    <source>
        <dbReference type="EMBL" id="AKN38532.1"/>
    </source>
</evidence>
<reference evidence="1" key="1">
    <citation type="journal article" date="2015" name="MBio">
        <title>Eco-Evolutionary Dynamics of Episomes among Ecologically Cohesive Bacterial Populations.</title>
        <authorList>
            <person name="Xue H."/>
            <person name="Cordero O.X."/>
            <person name="Camas F.M."/>
            <person name="Trimble W."/>
            <person name="Meyer F."/>
            <person name="Guglielmini J."/>
            <person name="Rocha E.P."/>
            <person name="Polz M.F."/>
        </authorList>
    </citation>
    <scope>NUCLEOTIDE SEQUENCE</scope>
    <source>
        <strain evidence="1">FF_112</strain>
    </source>
</reference>
<name>A0A0H3ZVF3_9VIBR</name>
<sequence length="38" mass="4350">MFVYSIYYLIAALLNEDIVNVVKMMRGMSKPAKSHSTK</sequence>
<dbReference type="AlphaFoldDB" id="A0A0H3ZVF3"/>
<protein>
    <submittedName>
        <fullName evidence="1">Uncharacterized protein</fullName>
    </submittedName>
</protein>
<organism evidence="1">
    <name type="scientific">Vibrio tasmaniensis</name>
    <dbReference type="NCBI Taxonomy" id="212663"/>
    <lineage>
        <taxon>Bacteria</taxon>
        <taxon>Pseudomonadati</taxon>
        <taxon>Pseudomonadota</taxon>
        <taxon>Gammaproteobacteria</taxon>
        <taxon>Vibrionales</taxon>
        <taxon>Vibrionaceae</taxon>
        <taxon>Vibrio</taxon>
    </lineage>
</organism>